<evidence type="ECO:0000313" key="1">
    <source>
        <dbReference type="EMBL" id="GBM67897.1"/>
    </source>
</evidence>
<name>A0A4Y2HR55_ARAVE</name>
<reference evidence="1 2" key="1">
    <citation type="journal article" date="2019" name="Sci. Rep.">
        <title>Orb-weaving spider Araneus ventricosus genome elucidates the spidroin gene catalogue.</title>
        <authorList>
            <person name="Kono N."/>
            <person name="Nakamura H."/>
            <person name="Ohtoshi R."/>
            <person name="Moran D.A.P."/>
            <person name="Shinohara A."/>
            <person name="Yoshida Y."/>
            <person name="Fujiwara M."/>
            <person name="Mori M."/>
            <person name="Tomita M."/>
            <person name="Arakawa K."/>
        </authorList>
    </citation>
    <scope>NUCLEOTIDE SEQUENCE [LARGE SCALE GENOMIC DNA]</scope>
</reference>
<gene>
    <name evidence="1" type="ORF">AVEN_228105_1</name>
</gene>
<accession>A0A4Y2HR55</accession>
<proteinExistence type="predicted"/>
<protein>
    <submittedName>
        <fullName evidence="1">Uncharacterized protein</fullName>
    </submittedName>
</protein>
<dbReference type="AlphaFoldDB" id="A0A4Y2HR55"/>
<organism evidence="1 2">
    <name type="scientific">Araneus ventricosus</name>
    <name type="common">Orbweaver spider</name>
    <name type="synonym">Epeira ventricosa</name>
    <dbReference type="NCBI Taxonomy" id="182803"/>
    <lineage>
        <taxon>Eukaryota</taxon>
        <taxon>Metazoa</taxon>
        <taxon>Ecdysozoa</taxon>
        <taxon>Arthropoda</taxon>
        <taxon>Chelicerata</taxon>
        <taxon>Arachnida</taxon>
        <taxon>Araneae</taxon>
        <taxon>Araneomorphae</taxon>
        <taxon>Entelegynae</taxon>
        <taxon>Araneoidea</taxon>
        <taxon>Araneidae</taxon>
        <taxon>Araneus</taxon>
    </lineage>
</organism>
<dbReference type="EMBL" id="BGPR01002111">
    <property type="protein sequence ID" value="GBM67897.1"/>
    <property type="molecule type" value="Genomic_DNA"/>
</dbReference>
<keyword evidence="2" id="KW-1185">Reference proteome</keyword>
<comment type="caution">
    <text evidence="1">The sequence shown here is derived from an EMBL/GenBank/DDBJ whole genome shotgun (WGS) entry which is preliminary data.</text>
</comment>
<sequence>MSNSELRNDTTSFQVISEISFRDLDPKRGWSRLPNLAGVDELSQPVVDEVEESDVMRDAYLRDTYLSLCYHCLSLLITCKVESDPVETLLNTLNL</sequence>
<dbReference type="Proteomes" id="UP000499080">
    <property type="component" value="Unassembled WGS sequence"/>
</dbReference>
<evidence type="ECO:0000313" key="2">
    <source>
        <dbReference type="Proteomes" id="UP000499080"/>
    </source>
</evidence>